<evidence type="ECO:0000256" key="3">
    <source>
        <dbReference type="ARBA" id="ARBA00022679"/>
    </source>
</evidence>
<evidence type="ECO:0000256" key="2">
    <source>
        <dbReference type="ARBA" id="ARBA00022603"/>
    </source>
</evidence>
<keyword evidence="2 6" id="KW-0489">Methyltransferase</keyword>
<dbReference type="Gene3D" id="3.30.1330.30">
    <property type="match status" value="1"/>
</dbReference>
<dbReference type="CDD" id="cd18095">
    <property type="entry name" value="SpoU-like_rRNA-MTase"/>
    <property type="match status" value="1"/>
</dbReference>
<dbReference type="InterPro" id="IPR029028">
    <property type="entry name" value="Alpha/beta_knot_MTases"/>
</dbReference>
<dbReference type="InterPro" id="IPR029064">
    <property type="entry name" value="Ribosomal_eL30-like_sf"/>
</dbReference>
<dbReference type="InterPro" id="IPR029026">
    <property type="entry name" value="tRNA_m1G_MTases_N"/>
</dbReference>
<dbReference type="InterPro" id="IPR013123">
    <property type="entry name" value="SpoU_subst-bd"/>
</dbReference>
<dbReference type="Gene3D" id="3.40.1280.10">
    <property type="match status" value="1"/>
</dbReference>
<accession>A0ABX5LLJ4</accession>
<dbReference type="PANTHER" id="PTHR43191:SF2">
    <property type="entry name" value="RRNA METHYLTRANSFERASE 3, MITOCHONDRIAL"/>
    <property type="match status" value="1"/>
</dbReference>
<sequence>MTEENNNSPKRIVRQTFEGKFGVSDNPADHGFGRRPETPDPDAQETRSERREYERSRERKPFGERRFGDRNRRFDRDERRPFSRERFSRDGERKPFNREGAEGENRERNSERSFGERRFGDRDRRFDRDRKRPFDRNGRRPFNRDARRGHRFDDRPDFEENRPIFRQKVETKSVEDDDIIRDEDAVLQFADSAEIAPETASANPPWFRRLLALTTEKGREREGKFIAEGVRVVEEILAKHLDLVQEVLFAGTAKTNENGEEFFEVLPGLVQTKEKVSAAGVHINVVSEDQLKRLSSTVTTQGVIAICRAASLKPDFKASHSILTLVDAVQDPGNLGAIFRTSLGFNSSGIIIGKGSVNPFNPKVVRGSSGTFLRVPFIKDVNLIDAINDLHREGYTIIATDLHGKQSLAEIKPNKLRKVAFLVGNEGAGTDQHLIDISDETVKIPMSSDLESLNVSVAHGILSYEMAKIQKDLD</sequence>
<feature type="compositionally biased region" description="Basic and acidic residues" evidence="4">
    <location>
        <begin position="27"/>
        <end position="158"/>
    </location>
</feature>
<dbReference type="Pfam" id="PF00588">
    <property type="entry name" value="SpoU_methylase"/>
    <property type="match status" value="1"/>
</dbReference>
<evidence type="ECO:0000313" key="7">
    <source>
        <dbReference type="Proteomes" id="UP000245523"/>
    </source>
</evidence>
<dbReference type="InterPro" id="IPR001537">
    <property type="entry name" value="SpoU_MeTrfase"/>
</dbReference>
<dbReference type="SUPFAM" id="SSF75217">
    <property type="entry name" value="alpha/beta knot"/>
    <property type="match status" value="1"/>
</dbReference>
<dbReference type="RefSeq" id="WP_106199893.1">
    <property type="nucleotide sequence ID" value="NZ_JAXEIU010000036.1"/>
</dbReference>
<evidence type="ECO:0000256" key="1">
    <source>
        <dbReference type="ARBA" id="ARBA00007228"/>
    </source>
</evidence>
<comment type="caution">
    <text evidence="6">The sequence shown here is derived from an EMBL/GenBank/DDBJ whole genome shotgun (WGS) entry which is preliminary data.</text>
</comment>
<dbReference type="Pfam" id="PF22435">
    <property type="entry name" value="MRM3-like_sub_bind"/>
    <property type="match status" value="1"/>
</dbReference>
<dbReference type="InterPro" id="IPR051259">
    <property type="entry name" value="rRNA_Methyltransferase"/>
</dbReference>
<dbReference type="InterPro" id="IPR053888">
    <property type="entry name" value="MRM3-like_sub_bind"/>
</dbReference>
<dbReference type="GO" id="GO:0032259">
    <property type="term" value="P:methylation"/>
    <property type="evidence" value="ECO:0007669"/>
    <property type="project" value="UniProtKB-KW"/>
</dbReference>
<dbReference type="PANTHER" id="PTHR43191">
    <property type="entry name" value="RRNA METHYLTRANSFERASE 3"/>
    <property type="match status" value="1"/>
</dbReference>
<evidence type="ECO:0000259" key="5">
    <source>
        <dbReference type="SMART" id="SM00967"/>
    </source>
</evidence>
<comment type="similarity">
    <text evidence="1">Belongs to the class IV-like SAM-binding methyltransferase superfamily. RNA methyltransferase TrmH family.</text>
</comment>
<keyword evidence="7" id="KW-1185">Reference proteome</keyword>
<dbReference type="SMART" id="SM00967">
    <property type="entry name" value="SpoU_sub_bind"/>
    <property type="match status" value="1"/>
</dbReference>
<name>A0ABX5LLJ4_9BACT</name>
<keyword evidence="3" id="KW-0808">Transferase</keyword>
<evidence type="ECO:0000313" key="6">
    <source>
        <dbReference type="EMBL" id="PWK93328.1"/>
    </source>
</evidence>
<dbReference type="SUPFAM" id="SSF55315">
    <property type="entry name" value="L30e-like"/>
    <property type="match status" value="1"/>
</dbReference>
<dbReference type="Proteomes" id="UP000245523">
    <property type="component" value="Unassembled WGS sequence"/>
</dbReference>
<evidence type="ECO:0000256" key="4">
    <source>
        <dbReference type="SAM" id="MobiDB-lite"/>
    </source>
</evidence>
<feature type="region of interest" description="Disordered" evidence="4">
    <location>
        <begin position="1"/>
        <end position="158"/>
    </location>
</feature>
<feature type="domain" description="RNA 2-O ribose methyltransferase substrate binding" evidence="5">
    <location>
        <begin position="226"/>
        <end position="313"/>
    </location>
</feature>
<reference evidence="6 7" key="1">
    <citation type="submission" date="2018-05" db="EMBL/GenBank/DDBJ databases">
        <title>Animal gut microbial communities from fecal samples from Wisconsin, USA.</title>
        <authorList>
            <person name="Neumann A."/>
        </authorList>
    </citation>
    <scope>NUCLEOTIDE SEQUENCE [LARGE SCALE GENOMIC DNA]</scope>
    <source>
        <strain evidence="6 7">UWS4</strain>
    </source>
</reference>
<protein>
    <submittedName>
        <fullName evidence="6">TrmH family RNA methyltransferase</fullName>
    </submittedName>
</protein>
<dbReference type="GO" id="GO:0008168">
    <property type="term" value="F:methyltransferase activity"/>
    <property type="evidence" value="ECO:0007669"/>
    <property type="project" value="UniProtKB-KW"/>
</dbReference>
<organism evidence="6 7">
    <name type="scientific">Hallerella porci</name>
    <dbReference type="NCBI Taxonomy" id="1945871"/>
    <lineage>
        <taxon>Bacteria</taxon>
        <taxon>Pseudomonadati</taxon>
        <taxon>Fibrobacterota</taxon>
        <taxon>Fibrobacteria</taxon>
        <taxon>Fibrobacterales</taxon>
        <taxon>Fibrobacteraceae</taxon>
        <taxon>Hallerella</taxon>
    </lineage>
</organism>
<gene>
    <name evidence="6" type="ORF">B0H50_1288</name>
</gene>
<proteinExistence type="inferred from homology"/>
<dbReference type="EMBL" id="QGHD01000028">
    <property type="protein sequence ID" value="PWK93328.1"/>
    <property type="molecule type" value="Genomic_DNA"/>
</dbReference>